<gene>
    <name evidence="3" type="ORF">N7G274_000645</name>
</gene>
<feature type="region of interest" description="Disordered" evidence="2">
    <location>
        <begin position="251"/>
        <end position="292"/>
    </location>
</feature>
<dbReference type="Proteomes" id="UP001590950">
    <property type="component" value="Unassembled WGS sequence"/>
</dbReference>
<protein>
    <submittedName>
        <fullName evidence="3">Uncharacterized protein</fullName>
    </submittedName>
</protein>
<comment type="caution">
    <text evidence="3">The sequence shown here is derived from an EMBL/GenBank/DDBJ whole genome shotgun (WGS) entry which is preliminary data.</text>
</comment>
<evidence type="ECO:0000313" key="4">
    <source>
        <dbReference type="Proteomes" id="UP001590950"/>
    </source>
</evidence>
<feature type="compositionally biased region" description="Basic and acidic residues" evidence="2">
    <location>
        <begin position="379"/>
        <end position="392"/>
    </location>
</feature>
<organism evidence="3 4">
    <name type="scientific">Stereocaulon virgatum</name>
    <dbReference type="NCBI Taxonomy" id="373712"/>
    <lineage>
        <taxon>Eukaryota</taxon>
        <taxon>Fungi</taxon>
        <taxon>Dikarya</taxon>
        <taxon>Ascomycota</taxon>
        <taxon>Pezizomycotina</taxon>
        <taxon>Lecanoromycetes</taxon>
        <taxon>OSLEUM clade</taxon>
        <taxon>Lecanoromycetidae</taxon>
        <taxon>Lecanorales</taxon>
        <taxon>Lecanorineae</taxon>
        <taxon>Stereocaulaceae</taxon>
        <taxon>Stereocaulon</taxon>
    </lineage>
</organism>
<dbReference type="EMBL" id="JBEFKJ010000002">
    <property type="protein sequence ID" value="KAL2047603.1"/>
    <property type="molecule type" value="Genomic_DNA"/>
</dbReference>
<name>A0ABR4AVT6_9LECA</name>
<evidence type="ECO:0000256" key="2">
    <source>
        <dbReference type="SAM" id="MobiDB-lite"/>
    </source>
</evidence>
<feature type="compositionally biased region" description="Polar residues" evidence="2">
    <location>
        <begin position="409"/>
        <end position="418"/>
    </location>
</feature>
<evidence type="ECO:0000313" key="3">
    <source>
        <dbReference type="EMBL" id="KAL2047603.1"/>
    </source>
</evidence>
<sequence>MSGSATPQTPRPDSSLRSSGSRPITSPVRTKDSSNTDNMLGSPARAGAITPPPSTQIPKMAAKPAQSKFASRREHSLASPPASLKTGPPLTSSGLYGEVPSLESVETMTEEELRRLVTELLPALGEARVTAAHSKLQHSLLTIETEESAKRAEVEHEATRREVQVLQEGSPVHRTSFSPGSPQASMQKNLRLALAHCRDLQTENAILEKRLRSSKKIITQLDGQNTDLKESIQMLRQRIKDNRDHLNEMQSSGAISINGTPITEYNTPLHKGTPRTPATHGRPLHDHSQAVGSQDPIDNLLLAGHYLNGEASSVPATPTPPKSRKIQQQHMRGAHSLSSLPQTPNRSRPVTADNAKITPSDRAMADHRVSFSAPGTRLAYHEESRAREDRDSTISVEDNEDDPFVDENIQGSQASQLAASMLRRSLESSQNERSAAPSQTPDSSKLMQTKLFGYVKKPSLGRLEASPKRSGDRGSHDESMRSSKKARMADSPSGRVGLGIKSWPSPGV</sequence>
<feature type="compositionally biased region" description="Polar residues" evidence="2">
    <location>
        <begin position="328"/>
        <end position="348"/>
    </location>
</feature>
<feature type="region of interest" description="Disordered" evidence="2">
    <location>
        <begin position="311"/>
        <end position="508"/>
    </location>
</feature>
<keyword evidence="4" id="KW-1185">Reference proteome</keyword>
<feature type="compositionally biased region" description="Polar residues" evidence="2">
    <location>
        <begin position="1"/>
        <end position="28"/>
    </location>
</feature>
<feature type="region of interest" description="Disordered" evidence="2">
    <location>
        <begin position="1"/>
        <end position="97"/>
    </location>
</feature>
<feature type="coiled-coil region" evidence="1">
    <location>
        <begin position="197"/>
        <end position="238"/>
    </location>
</feature>
<reference evidence="3 4" key="1">
    <citation type="submission" date="2024-09" db="EMBL/GenBank/DDBJ databases">
        <title>Rethinking Asexuality: The Enigmatic Case of Functional Sexual Genes in Lepraria (Stereocaulaceae).</title>
        <authorList>
            <person name="Doellman M."/>
            <person name="Sun Y."/>
            <person name="Barcenas-Pena A."/>
            <person name="Lumbsch H.T."/>
            <person name="Grewe F."/>
        </authorList>
    </citation>
    <scope>NUCLEOTIDE SEQUENCE [LARGE SCALE GENOMIC DNA]</scope>
    <source>
        <strain evidence="3 4">Mercado 3170</strain>
    </source>
</reference>
<feature type="compositionally biased region" description="Polar residues" evidence="2">
    <location>
        <begin position="251"/>
        <end position="266"/>
    </location>
</feature>
<accession>A0ABR4AVT6</accession>
<evidence type="ECO:0000256" key="1">
    <source>
        <dbReference type="SAM" id="Coils"/>
    </source>
</evidence>
<feature type="compositionally biased region" description="Polar residues" evidence="2">
    <location>
        <begin position="427"/>
        <end position="447"/>
    </location>
</feature>
<keyword evidence="1" id="KW-0175">Coiled coil</keyword>
<proteinExistence type="predicted"/>
<feature type="compositionally biased region" description="Basic and acidic residues" evidence="2">
    <location>
        <begin position="465"/>
        <end position="481"/>
    </location>
</feature>